<accession>A0A7Y3W408</accession>
<evidence type="ECO:0000313" key="3">
    <source>
        <dbReference type="Proteomes" id="UP000536835"/>
    </source>
</evidence>
<feature type="transmembrane region" description="Helical" evidence="1">
    <location>
        <begin position="164"/>
        <end position="183"/>
    </location>
</feature>
<dbReference type="RefSeq" id="WP_173196104.1">
    <property type="nucleotide sequence ID" value="NZ_JABFCX010000002.1"/>
</dbReference>
<evidence type="ECO:0000256" key="1">
    <source>
        <dbReference type="SAM" id="Phobius"/>
    </source>
</evidence>
<dbReference type="EMBL" id="JABFCX010000002">
    <property type="protein sequence ID" value="NNU14993.1"/>
    <property type="molecule type" value="Genomic_DNA"/>
</dbReference>
<name>A0A7Y3W408_9PROT</name>
<keyword evidence="1" id="KW-0472">Membrane</keyword>
<dbReference type="AlphaFoldDB" id="A0A7Y3W408"/>
<keyword evidence="1" id="KW-0812">Transmembrane</keyword>
<protein>
    <submittedName>
        <fullName evidence="2">Uncharacterized protein</fullName>
    </submittedName>
</protein>
<proteinExistence type="predicted"/>
<dbReference type="Proteomes" id="UP000536835">
    <property type="component" value="Unassembled WGS sequence"/>
</dbReference>
<evidence type="ECO:0000313" key="2">
    <source>
        <dbReference type="EMBL" id="NNU14993.1"/>
    </source>
</evidence>
<keyword evidence="1" id="KW-1133">Transmembrane helix</keyword>
<reference evidence="2 3" key="1">
    <citation type="submission" date="2020-05" db="EMBL/GenBank/DDBJ databases">
        <title>Parvularcula mediterraneae sp. nov., isolated from polypropylene straw from shallow seawater of the seashore of Laganas in Zakynthos island, Greece.</title>
        <authorList>
            <person name="Szabo I."/>
            <person name="Al-Omari J."/>
            <person name="Rado J."/>
            <person name="Szerdahelyi G.S."/>
        </authorList>
    </citation>
    <scope>NUCLEOTIDE SEQUENCE [LARGE SCALE GENOMIC DNA]</scope>
    <source>
        <strain evidence="2 3">ZS-1/3</strain>
    </source>
</reference>
<feature type="transmembrane region" description="Helical" evidence="1">
    <location>
        <begin position="99"/>
        <end position="116"/>
    </location>
</feature>
<gene>
    <name evidence="2" type="ORF">HK107_01475</name>
</gene>
<feature type="transmembrane region" description="Helical" evidence="1">
    <location>
        <begin position="137"/>
        <end position="158"/>
    </location>
</feature>
<keyword evidence="3" id="KW-1185">Reference proteome</keyword>
<feature type="transmembrane region" description="Helical" evidence="1">
    <location>
        <begin position="76"/>
        <end position="93"/>
    </location>
</feature>
<comment type="caution">
    <text evidence="2">The sequence shown here is derived from an EMBL/GenBank/DDBJ whole genome shotgun (WGS) entry which is preliminary data.</text>
</comment>
<organism evidence="2 3">
    <name type="scientific">Parvularcula mediterranea</name>
    <dbReference type="NCBI Taxonomy" id="2732508"/>
    <lineage>
        <taxon>Bacteria</taxon>
        <taxon>Pseudomonadati</taxon>
        <taxon>Pseudomonadota</taxon>
        <taxon>Alphaproteobacteria</taxon>
        <taxon>Parvularculales</taxon>
        <taxon>Parvularculaceae</taxon>
        <taxon>Parvularcula</taxon>
    </lineage>
</organism>
<sequence length="189" mass="19529">MTKPGKASISVGIIALGLLLAGVAVKLAVGTSEGAPRLLTMGSFGLLLAVLGNLVPKLAPLRDGTSDFGYRNAGRVLFLTGLAVLGTALLAPAEVMLSAASLIGLVGLALAGFSALPSSRNKDTQSMPTRSDQMKTAILLLFVGLAGAFGLILLDRLFGDQVAQWSAIVWVLILGVVATTRLSDFKRRN</sequence>
<feature type="transmembrane region" description="Helical" evidence="1">
    <location>
        <begin position="38"/>
        <end position="55"/>
    </location>
</feature>